<keyword evidence="2" id="KW-1185">Reference proteome</keyword>
<evidence type="ECO:0000313" key="2">
    <source>
        <dbReference type="Proteomes" id="UP000018936"/>
    </source>
</evidence>
<evidence type="ECO:0000313" key="1">
    <source>
        <dbReference type="EMBL" id="ETE55866.1"/>
    </source>
</evidence>
<dbReference type="Proteomes" id="UP000018936">
    <property type="component" value="Unassembled WGS sequence"/>
</dbReference>
<gene>
    <name evidence="1" type="ORF">L345_18425</name>
</gene>
<feature type="non-terminal residue" evidence="1">
    <location>
        <position position="10"/>
    </location>
</feature>
<organism evidence="1 2">
    <name type="scientific">Ophiophagus hannah</name>
    <name type="common">King cobra</name>
    <name type="synonym">Naja hannah</name>
    <dbReference type="NCBI Taxonomy" id="8665"/>
    <lineage>
        <taxon>Eukaryota</taxon>
        <taxon>Metazoa</taxon>
        <taxon>Chordata</taxon>
        <taxon>Craniata</taxon>
        <taxon>Vertebrata</taxon>
        <taxon>Euteleostomi</taxon>
        <taxon>Lepidosauria</taxon>
        <taxon>Squamata</taxon>
        <taxon>Bifurcata</taxon>
        <taxon>Unidentata</taxon>
        <taxon>Episquamata</taxon>
        <taxon>Toxicofera</taxon>
        <taxon>Serpentes</taxon>
        <taxon>Colubroidea</taxon>
        <taxon>Elapidae</taxon>
        <taxon>Elapinae</taxon>
        <taxon>Ophiophagus</taxon>
    </lineage>
</organism>
<comment type="caution">
    <text evidence="1">The sequence shown here is derived from an EMBL/GenBank/DDBJ whole genome shotgun (WGS) entry which is preliminary data.</text>
</comment>
<reference evidence="1 2" key="1">
    <citation type="journal article" date="2013" name="Proc. Natl. Acad. Sci. U.S.A.">
        <title>The king cobra genome reveals dynamic gene evolution and adaptation in the snake venom system.</title>
        <authorList>
            <person name="Vonk F.J."/>
            <person name="Casewell N.R."/>
            <person name="Henkel C.V."/>
            <person name="Heimberg A.M."/>
            <person name="Jansen H.J."/>
            <person name="McCleary R.J."/>
            <person name="Kerkkamp H.M."/>
            <person name="Vos R.A."/>
            <person name="Guerreiro I."/>
            <person name="Calvete J.J."/>
            <person name="Wuster W."/>
            <person name="Woods A.E."/>
            <person name="Logan J.M."/>
            <person name="Harrison R.A."/>
            <person name="Castoe T.A."/>
            <person name="de Koning A.P."/>
            <person name="Pollock D.D."/>
            <person name="Yandell M."/>
            <person name="Calderon D."/>
            <person name="Renjifo C."/>
            <person name="Currier R.B."/>
            <person name="Salgado D."/>
            <person name="Pla D."/>
            <person name="Sanz L."/>
            <person name="Hyder A.S."/>
            <person name="Ribeiro J.M."/>
            <person name="Arntzen J.W."/>
            <person name="van den Thillart G.E."/>
            <person name="Boetzer M."/>
            <person name="Pirovano W."/>
            <person name="Dirks R.P."/>
            <person name="Spaink H.P."/>
            <person name="Duboule D."/>
            <person name="McGlinn E."/>
            <person name="Kini R.M."/>
            <person name="Richardson M.K."/>
        </authorList>
    </citation>
    <scope>NUCLEOTIDE SEQUENCE</scope>
    <source>
        <tissue evidence="1">Blood</tissue>
    </source>
</reference>
<sequence>GRQERSLPIF</sequence>
<name>V8N1T1_OPHHA</name>
<dbReference type="EMBL" id="AZIM01077916">
    <property type="protein sequence ID" value="ETE55866.1"/>
    <property type="molecule type" value="Genomic_DNA"/>
</dbReference>
<accession>V8N1T1</accession>
<proteinExistence type="predicted"/>
<feature type="non-terminal residue" evidence="1">
    <location>
        <position position="1"/>
    </location>
</feature>
<protein>
    <submittedName>
        <fullName evidence="1">Uncharacterized protein</fullName>
    </submittedName>
</protein>